<evidence type="ECO:0000313" key="4">
    <source>
        <dbReference type="Proteomes" id="UP000183788"/>
    </source>
</evidence>
<evidence type="ECO:0000259" key="1">
    <source>
        <dbReference type="PROSITE" id="PS51184"/>
    </source>
</evidence>
<dbReference type="Proteomes" id="UP000183788">
    <property type="component" value="Unassembled WGS sequence"/>
</dbReference>
<accession>A0A1K1SHV3</accession>
<dbReference type="OrthoDB" id="4518480at2"/>
<dbReference type="Gene3D" id="2.60.120.650">
    <property type="entry name" value="Cupin"/>
    <property type="match status" value="1"/>
</dbReference>
<protein>
    <recommendedName>
        <fullName evidence="1">JmjC domain-containing protein</fullName>
    </recommendedName>
</protein>
<dbReference type="SUPFAM" id="SSF51197">
    <property type="entry name" value="Clavaminate synthase-like"/>
    <property type="match status" value="1"/>
</dbReference>
<keyword evidence="5" id="KW-1185">Reference proteome</keyword>
<dbReference type="RefSeq" id="WP_072364585.1">
    <property type="nucleotide sequence ID" value="NZ_CP139972.1"/>
</dbReference>
<dbReference type="AlphaFoldDB" id="A0A1K1SHV3"/>
<evidence type="ECO:0000313" key="3">
    <source>
        <dbReference type="EMBL" id="WQG92642.1"/>
    </source>
</evidence>
<reference evidence="3 5" key="2">
    <citation type="submission" date="2023-11" db="EMBL/GenBank/DDBJ databases">
        <title>MicrobeMod: A computational toolkit for identifying prokaryotic methylation and restriction-modification with nanopore sequencing.</title>
        <authorList>
            <person name="Crits-Christoph A."/>
            <person name="Kang S.C."/>
            <person name="Lee H."/>
            <person name="Ostrov N."/>
        </authorList>
    </citation>
    <scope>NUCLEOTIDE SEQUENCE [LARGE SCALE GENOMIC DNA]</scope>
    <source>
        <strain evidence="3 5">ATCC 23090</strain>
    </source>
</reference>
<gene>
    <name evidence="2" type="ORF">SAMN05661012_05489</name>
    <name evidence="3" type="ORF">SR876_14080</name>
</gene>
<evidence type="ECO:0000313" key="5">
    <source>
        <dbReference type="Proteomes" id="UP001326715"/>
    </source>
</evidence>
<proteinExistence type="predicted"/>
<dbReference type="InterPro" id="IPR003347">
    <property type="entry name" value="JmjC_dom"/>
</dbReference>
<feature type="domain" description="JmjC" evidence="1">
    <location>
        <begin position="115"/>
        <end position="254"/>
    </location>
</feature>
<evidence type="ECO:0000313" key="2">
    <source>
        <dbReference type="EMBL" id="SFW83976.1"/>
    </source>
</evidence>
<dbReference type="EMBL" id="FPIZ01000023">
    <property type="protein sequence ID" value="SFW83976.1"/>
    <property type="molecule type" value="Genomic_DNA"/>
</dbReference>
<name>A0A1K1SHV3_9BACT</name>
<organism evidence="2 4">
    <name type="scientific">Chitinophaga sancti</name>
    <dbReference type="NCBI Taxonomy" id="1004"/>
    <lineage>
        <taxon>Bacteria</taxon>
        <taxon>Pseudomonadati</taxon>
        <taxon>Bacteroidota</taxon>
        <taxon>Chitinophagia</taxon>
        <taxon>Chitinophagales</taxon>
        <taxon>Chitinophagaceae</taxon>
        <taxon>Chitinophaga</taxon>
    </lineage>
</organism>
<dbReference type="EMBL" id="CP140154">
    <property type="protein sequence ID" value="WQG92642.1"/>
    <property type="molecule type" value="Genomic_DNA"/>
</dbReference>
<dbReference type="PROSITE" id="PS51184">
    <property type="entry name" value="JMJC"/>
    <property type="match status" value="1"/>
</dbReference>
<sequence length="423" mass="48398">MQTIEKVSPFTTGWWDMFLDTTQNLSATAVFQDCMSRHETHLMRGYVLQILQTLAKLRTNQYGYRVYIEGKQLTSHEMSLVYDNPPYDDEELEDWVARVFGDKKFGMILNLGEKFNAELSKNIALKTAPYLEKIGFPVEGINFSIFIGNYDKTPLGIHKDPPGQDVMHFHLGPGDKVMYTWSKEEYEELTKTIGKQDLDQLLPYAQEFSFGEGDMYFMPEGEYHIGKQDGLSVAVTFWRYNHTRYKLVSKLLNVIFSQFAKKGDALLPTDTRALGDVSGLDDSLSILEIPEDLAKMNLRELLSAAYSDLRYSIHSNAGYRTSPFVKKEEVSFSSTDLIQVAAPYKIHYKPSPNNEKLQVFVRGIKLEFTNFPCIHLAIDKLNEGAPLQVEDFLNTLDQEWDAEIGHYILGLLYKNNGVVRLNN</sequence>
<dbReference type="STRING" id="1004.SAMN05661012_05489"/>
<dbReference type="Proteomes" id="UP001326715">
    <property type="component" value="Chromosome"/>
</dbReference>
<reference evidence="2 4" key="1">
    <citation type="submission" date="2016-11" db="EMBL/GenBank/DDBJ databases">
        <authorList>
            <person name="Jaros S."/>
            <person name="Januszkiewicz K."/>
            <person name="Wedrychowicz H."/>
        </authorList>
    </citation>
    <scope>NUCLEOTIDE SEQUENCE [LARGE SCALE GENOMIC DNA]</scope>
    <source>
        <strain evidence="2 4">DSM 784</strain>
    </source>
</reference>